<organism evidence="11 12">
    <name type="scientific">Labrys okinawensis</name>
    <dbReference type="NCBI Taxonomy" id="346911"/>
    <lineage>
        <taxon>Bacteria</taxon>
        <taxon>Pseudomonadati</taxon>
        <taxon>Pseudomonadota</taxon>
        <taxon>Alphaproteobacteria</taxon>
        <taxon>Hyphomicrobiales</taxon>
        <taxon>Xanthobacteraceae</taxon>
        <taxon>Labrys</taxon>
    </lineage>
</organism>
<keyword evidence="8 10" id="KW-0663">Pyridoxal phosphate</keyword>
<comment type="function">
    <text evidence="10">Catalyzes the transfer of the alpha-amino group from S-adenosyl-L-methionine (SAM) to 7-keto-8-aminopelargonic acid (KAPA) to form 7,8-diaminopelargonic acid (DAPA). It is the only aminotransferase known to utilize SAM as an amino donor.</text>
</comment>
<feature type="binding site" evidence="10">
    <location>
        <position position="297"/>
    </location>
    <ligand>
        <name>substrate</name>
    </ligand>
</feature>
<dbReference type="Gene3D" id="3.90.1150.10">
    <property type="entry name" value="Aspartate Aminotransferase, domain 1"/>
    <property type="match status" value="1"/>
</dbReference>
<dbReference type="OrthoDB" id="9801834at2"/>
<dbReference type="PANTHER" id="PTHR42684">
    <property type="entry name" value="ADENOSYLMETHIONINE-8-AMINO-7-OXONONANOATE AMINOTRANSFERASE"/>
    <property type="match status" value="1"/>
</dbReference>
<sequence length="425" mass="46250">MLKSLPSPVWHPFTQHRLDPVTRRIARTEGAFLYEEDGQAVLDAISSWWVITHGHRHPGIMQAIREASERFDQIIFADYTHEPAETLARGLIELAPSGLAHVFYSDSGSTSVEVALKMALGFFHNRGMPRSRIVVMEHSYHGDTIGTMSAGERGVFNAAYGPLLFSVDSLPFPAAGQEQSTLDAFERLCRQGDIAALLIEPLVLGAGGMRIYAPWVLAELKRIAEGHGVLLIADEVMTGWGRTGSLFACQQAGITPDILCLSKGLTGGAVPLAATLCTAEIFEAHLSDDRSHTFFHSSSYTANPIACAAACANLDIWRSEPVAERIATLAAGHGRRLKRFRGDPRFADLRQCGTIAVMEINAPSSGYLSDAGPRLRTFFKARGLLIRPLGNVIYLMTPYCVTPDDLDRAYATIDEAVDLVAGDGR</sequence>
<feature type="binding site" evidence="10">
    <location>
        <position position="234"/>
    </location>
    <ligand>
        <name>pyridoxal 5'-phosphate</name>
        <dbReference type="ChEBI" id="CHEBI:597326"/>
    </ligand>
</feature>
<dbReference type="InterPro" id="IPR015421">
    <property type="entry name" value="PyrdxlP-dep_Trfase_major"/>
</dbReference>
<evidence type="ECO:0000256" key="9">
    <source>
        <dbReference type="ARBA" id="ARBA00048449"/>
    </source>
</evidence>
<feature type="binding site" evidence="10">
    <location>
        <begin position="298"/>
        <end position="299"/>
    </location>
    <ligand>
        <name>pyridoxal 5'-phosphate</name>
        <dbReference type="ChEBI" id="CHEBI:597326"/>
    </ligand>
</feature>
<evidence type="ECO:0000256" key="2">
    <source>
        <dbReference type="ARBA" id="ARBA00005063"/>
    </source>
</evidence>
<reference evidence="11 12" key="1">
    <citation type="submission" date="2018-02" db="EMBL/GenBank/DDBJ databases">
        <title>Whole genome sequencing of endophytic bacterium.</title>
        <authorList>
            <person name="Eedara R."/>
            <person name="Podile A.R."/>
        </authorList>
    </citation>
    <scope>NUCLEOTIDE SEQUENCE [LARGE SCALE GENOMIC DNA]</scope>
    <source>
        <strain evidence="11 12">RP1T</strain>
    </source>
</reference>
<dbReference type="SUPFAM" id="SSF53383">
    <property type="entry name" value="PLP-dependent transferases"/>
    <property type="match status" value="1"/>
</dbReference>
<feature type="binding site" evidence="10">
    <location>
        <position position="48"/>
    </location>
    <ligand>
        <name>substrate</name>
    </ligand>
</feature>
<keyword evidence="3" id="KW-0055">Arginine biosynthesis</keyword>
<dbReference type="InterPro" id="IPR005814">
    <property type="entry name" value="Aminotrans_3"/>
</dbReference>
<dbReference type="GO" id="GO:0004015">
    <property type="term" value="F:adenosylmethionine-8-amino-7-oxononanoate transaminase activity"/>
    <property type="evidence" value="ECO:0007669"/>
    <property type="project" value="UniProtKB-UniRule"/>
</dbReference>
<comment type="subcellular location">
    <subcellularLocation>
        <location evidence="10">Cytoplasm</location>
    </subcellularLocation>
</comment>
<evidence type="ECO:0000256" key="7">
    <source>
        <dbReference type="ARBA" id="ARBA00022756"/>
    </source>
</evidence>
<dbReference type="PANTHER" id="PTHR42684:SF3">
    <property type="entry name" value="ADENOSYLMETHIONINE-8-AMINO-7-OXONONANOATE AMINOTRANSFERASE"/>
    <property type="match status" value="1"/>
</dbReference>
<dbReference type="UniPathway" id="UPA00078">
    <property type="reaction ID" value="UER00160"/>
</dbReference>
<comment type="similarity">
    <text evidence="10">Belongs to the class-III pyridoxal-phosphate-dependent aminotransferase family. BioA subfamily.</text>
</comment>
<keyword evidence="7 10" id="KW-0093">Biotin biosynthesis</keyword>
<evidence type="ECO:0000256" key="3">
    <source>
        <dbReference type="ARBA" id="ARBA00022571"/>
    </source>
</evidence>
<proteinExistence type="inferred from homology"/>
<dbReference type="NCBIfam" id="TIGR00508">
    <property type="entry name" value="bioA"/>
    <property type="match status" value="1"/>
</dbReference>
<evidence type="ECO:0000313" key="12">
    <source>
        <dbReference type="Proteomes" id="UP000237682"/>
    </source>
</evidence>
<evidence type="ECO:0000256" key="1">
    <source>
        <dbReference type="ARBA" id="ARBA00001933"/>
    </source>
</evidence>
<gene>
    <name evidence="10" type="primary">bioA</name>
    <name evidence="11" type="ORF">C5L14_15930</name>
</gene>
<dbReference type="Pfam" id="PF00202">
    <property type="entry name" value="Aminotran_3"/>
    <property type="match status" value="1"/>
</dbReference>
<dbReference type="Proteomes" id="UP000237682">
    <property type="component" value="Unassembled WGS sequence"/>
</dbReference>
<comment type="cofactor">
    <cofactor evidence="1 10">
        <name>pyridoxal 5'-phosphate</name>
        <dbReference type="ChEBI" id="CHEBI:597326"/>
    </cofactor>
</comment>
<dbReference type="EC" id="2.6.1.62" evidence="10"/>
<dbReference type="InterPro" id="IPR015424">
    <property type="entry name" value="PyrdxlP-dep_Trfase"/>
</dbReference>
<evidence type="ECO:0000313" key="11">
    <source>
        <dbReference type="EMBL" id="PRH86789.1"/>
    </source>
</evidence>
<dbReference type="RefSeq" id="WP_105863014.1">
    <property type="nucleotide sequence ID" value="NZ_PUEJ01000005.1"/>
</dbReference>
<accession>A0A2S9QBR2</accession>
<keyword evidence="3" id="KW-0028">Amino-acid biosynthesis</keyword>
<dbReference type="GO" id="GO:0009102">
    <property type="term" value="P:biotin biosynthetic process"/>
    <property type="evidence" value="ECO:0007669"/>
    <property type="project" value="UniProtKB-UniRule"/>
</dbReference>
<dbReference type="GO" id="GO:0004141">
    <property type="term" value="F:dethiobiotin synthase activity"/>
    <property type="evidence" value="ECO:0007669"/>
    <property type="project" value="TreeGrafter"/>
</dbReference>
<feature type="binding site" evidence="10">
    <location>
        <position position="140"/>
    </location>
    <ligand>
        <name>substrate</name>
    </ligand>
</feature>
<evidence type="ECO:0000256" key="4">
    <source>
        <dbReference type="ARBA" id="ARBA00022576"/>
    </source>
</evidence>
<name>A0A2S9QBR2_9HYPH</name>
<keyword evidence="12" id="KW-1185">Reference proteome</keyword>
<dbReference type="GO" id="GO:0030170">
    <property type="term" value="F:pyridoxal phosphate binding"/>
    <property type="evidence" value="ECO:0007669"/>
    <property type="project" value="UniProtKB-UniRule"/>
</dbReference>
<keyword evidence="6 10" id="KW-0949">S-adenosyl-L-methionine</keyword>
<evidence type="ECO:0000256" key="8">
    <source>
        <dbReference type="ARBA" id="ARBA00022898"/>
    </source>
</evidence>
<dbReference type="AlphaFoldDB" id="A0A2S9QBR2"/>
<keyword evidence="10" id="KW-0963">Cytoplasm</keyword>
<keyword evidence="5 10" id="KW-0808">Transferase</keyword>
<feature type="binding site" evidence="10">
    <location>
        <position position="263"/>
    </location>
    <ligand>
        <name>substrate</name>
    </ligand>
</feature>
<dbReference type="GO" id="GO:0006526">
    <property type="term" value="P:L-arginine biosynthetic process"/>
    <property type="evidence" value="ECO:0007669"/>
    <property type="project" value="UniProtKB-KW"/>
</dbReference>
<keyword evidence="4 10" id="KW-0032">Aminotransferase</keyword>
<comment type="subunit">
    <text evidence="10">Homodimer.</text>
</comment>
<feature type="binding site" evidence="10">
    <location>
        <position position="387"/>
    </location>
    <ligand>
        <name>substrate</name>
    </ligand>
</feature>
<dbReference type="Gene3D" id="3.40.640.10">
    <property type="entry name" value="Type I PLP-dependent aspartate aminotransferase-like (Major domain)"/>
    <property type="match status" value="1"/>
</dbReference>
<dbReference type="EMBL" id="PUEJ01000005">
    <property type="protein sequence ID" value="PRH86789.1"/>
    <property type="molecule type" value="Genomic_DNA"/>
</dbReference>
<protein>
    <recommendedName>
        <fullName evidence="10">Adenosylmethionine-8-amino-7-oxononanoate aminotransferase</fullName>
        <ecNumber evidence="10">2.6.1.62</ecNumber>
    </recommendedName>
    <alternativeName>
        <fullName evidence="10">7,8-diamino-pelargonic acid aminotransferase</fullName>
        <shortName evidence="10">DAPA AT</shortName>
        <shortName evidence="10">DAPA aminotransferase</shortName>
    </alternativeName>
    <alternativeName>
        <fullName evidence="10">7,8-diaminononanoate synthase</fullName>
        <shortName evidence="10">DANS</shortName>
    </alternativeName>
    <alternativeName>
        <fullName evidence="10">Diaminopelargonic acid synthase</fullName>
    </alternativeName>
</protein>
<dbReference type="GO" id="GO:0005737">
    <property type="term" value="C:cytoplasm"/>
    <property type="evidence" value="ECO:0007669"/>
    <property type="project" value="UniProtKB-SubCell"/>
</dbReference>
<dbReference type="FunFam" id="3.40.640.10:FF:000004">
    <property type="entry name" value="Acetylornithine aminotransferase"/>
    <property type="match status" value="1"/>
</dbReference>
<comment type="caution">
    <text evidence="11">The sequence shown here is derived from an EMBL/GenBank/DDBJ whole genome shotgun (WGS) entry which is preliminary data.</text>
</comment>
<dbReference type="HAMAP" id="MF_00834">
    <property type="entry name" value="BioA"/>
    <property type="match status" value="1"/>
</dbReference>
<evidence type="ECO:0000256" key="5">
    <source>
        <dbReference type="ARBA" id="ARBA00022679"/>
    </source>
</evidence>
<comment type="pathway">
    <text evidence="2 10">Cofactor biosynthesis; biotin biosynthesis; 7,8-diaminononanoate from 8-amino-7-oxononanoate (SAM route): step 1/1.</text>
</comment>
<feature type="binding site" evidence="10">
    <location>
        <begin position="108"/>
        <end position="109"/>
    </location>
    <ligand>
        <name>pyridoxal 5'-phosphate</name>
        <dbReference type="ChEBI" id="CHEBI:597326"/>
    </ligand>
</feature>
<feature type="site" description="Participates in the substrate recognition with KAPA and in a stacking interaction with the adenine ring of SAM" evidence="10">
    <location>
        <position position="13"/>
    </location>
</feature>
<comment type="catalytic activity">
    <reaction evidence="9 10">
        <text>(8S)-8-amino-7-oxononanoate + S-adenosyl-L-methionine = S-adenosyl-4-methylsulfanyl-2-oxobutanoate + (7R,8S)-7,8-diammoniononanoate</text>
        <dbReference type="Rhea" id="RHEA:16861"/>
        <dbReference type="ChEBI" id="CHEBI:16490"/>
        <dbReference type="ChEBI" id="CHEBI:59789"/>
        <dbReference type="ChEBI" id="CHEBI:149468"/>
        <dbReference type="ChEBI" id="CHEBI:149469"/>
        <dbReference type="EC" id="2.6.1.62"/>
    </reaction>
</comment>
<feature type="modified residue" description="N6-(pyridoxal phosphate)lysine" evidence="10">
    <location>
        <position position="263"/>
    </location>
</feature>
<dbReference type="InterPro" id="IPR015422">
    <property type="entry name" value="PyrdxlP-dep_Trfase_small"/>
</dbReference>
<dbReference type="InterPro" id="IPR005815">
    <property type="entry name" value="BioA"/>
</dbReference>
<dbReference type="CDD" id="cd00610">
    <property type="entry name" value="OAT_like"/>
    <property type="match status" value="1"/>
</dbReference>
<evidence type="ECO:0000256" key="10">
    <source>
        <dbReference type="HAMAP-Rule" id="MF_00834"/>
    </source>
</evidence>
<evidence type="ECO:0000256" key="6">
    <source>
        <dbReference type="ARBA" id="ARBA00022691"/>
    </source>
</evidence>
<dbReference type="NCBIfam" id="NF004624">
    <property type="entry name" value="PRK05964.1"/>
    <property type="match status" value="1"/>
</dbReference>